<dbReference type="InterPro" id="IPR020588">
    <property type="entry name" value="RecA_ATP-bd"/>
</dbReference>
<keyword evidence="3 9" id="KW-0547">Nucleotide-binding</keyword>
<dbReference type="GO" id="GO:0005524">
    <property type="term" value="F:ATP binding"/>
    <property type="evidence" value="ECO:0007669"/>
    <property type="project" value="UniProtKB-KW"/>
</dbReference>
<keyword evidence="7" id="KW-0469">Meiosis</keyword>
<dbReference type="InterPro" id="IPR027417">
    <property type="entry name" value="P-loop_NTPase"/>
</dbReference>
<protein>
    <submittedName>
        <fullName evidence="12">DNA repair protein RAD51</fullName>
    </submittedName>
</protein>
<dbReference type="InterPro" id="IPR020587">
    <property type="entry name" value="RecA_monomer-monomer_interface"/>
</dbReference>
<dbReference type="VEuPathDB" id="GiardiaDB:GLP15_4455"/>
<dbReference type="PROSITE" id="PS50162">
    <property type="entry name" value="RECA_2"/>
    <property type="match status" value="1"/>
</dbReference>
<dbReference type="NCBIfam" id="TIGR02238">
    <property type="entry name" value="recomb_DMC1"/>
    <property type="match status" value="1"/>
</dbReference>
<dbReference type="OrthoDB" id="10251254at2759"/>
<dbReference type="InterPro" id="IPR010995">
    <property type="entry name" value="DNA_repair_Rad51/TF_NusA_a-hlx"/>
</dbReference>
<dbReference type="PANTHER" id="PTHR22942">
    <property type="entry name" value="RECA/RAD51/RADA DNA STRAND-PAIRING FAMILY MEMBER"/>
    <property type="match status" value="1"/>
</dbReference>
<feature type="domain" description="RecA family profile 2" evidence="11">
    <location>
        <begin position="326"/>
        <end position="389"/>
    </location>
</feature>
<keyword evidence="4 9" id="KW-0067">ATP-binding</keyword>
<dbReference type="EMBL" id="ACVC01000188">
    <property type="protein sequence ID" value="EFO62265.1"/>
    <property type="molecule type" value="Genomic_DNA"/>
</dbReference>
<dbReference type="Gene3D" id="1.10.150.20">
    <property type="entry name" value="5' to 3' exonuclease, C-terminal subdomain"/>
    <property type="match status" value="1"/>
</dbReference>
<sequence length="389" mass="42590">MQWDLQGLYAREAFLLMRDIRGMRMYASSVYIANKLVKTMSRSVKKAQEQYVLSTSVSCTQSDTETPVVAGDEAKETWAPIEELHALGIAAADTKRLRESGIFSIQGVLMQTHKDLGQIKGLSEAKVDKILDAARKHSQPGFMSGVAALERRQRIRRISTGCSDLDALLGGGIESMAITEVFGEFRSGKTQLCHTIAVTAQLDGSRVAYLDTEGTFRPEKIGPIAERYKLDPTTALSKIAYARAYTHEQQIELLAAAAEQMSEKKFALLIVDSLTALFRVDFTGRGELADRQQKLGQHLASLAKLADEFNIAIFVTNQVMAQVDGAAMFTADPKKPIGGHILAHASTTRLYLRKGRGNNRVAKIYDSPSLPEAEATFAVGEQGVCDAEE</sequence>
<dbReference type="InterPro" id="IPR013632">
    <property type="entry name" value="Rad51_C"/>
</dbReference>
<evidence type="ECO:0000256" key="7">
    <source>
        <dbReference type="ARBA" id="ARBA00023254"/>
    </source>
</evidence>
<evidence type="ECO:0000256" key="3">
    <source>
        <dbReference type="ARBA" id="ARBA00022741"/>
    </source>
</evidence>
<dbReference type="SUPFAM" id="SSF47794">
    <property type="entry name" value="Rad51 N-terminal domain-like"/>
    <property type="match status" value="1"/>
</dbReference>
<dbReference type="NCBIfam" id="NF003301">
    <property type="entry name" value="PRK04301.1"/>
    <property type="match status" value="1"/>
</dbReference>
<evidence type="ECO:0000313" key="12">
    <source>
        <dbReference type="EMBL" id="EFO62265.1"/>
    </source>
</evidence>
<dbReference type="GO" id="GO:0000730">
    <property type="term" value="P:DNA recombinase assembly"/>
    <property type="evidence" value="ECO:0007669"/>
    <property type="project" value="TreeGrafter"/>
</dbReference>
<dbReference type="GO" id="GO:0003697">
    <property type="term" value="F:single-stranded DNA binding"/>
    <property type="evidence" value="ECO:0007669"/>
    <property type="project" value="TreeGrafter"/>
</dbReference>
<comment type="similarity">
    <text evidence="2">Belongs to the RecA family. DMC1 subfamily.</text>
</comment>
<accession>E1F5M2</accession>
<dbReference type="GO" id="GO:0007131">
    <property type="term" value="P:reciprocal meiotic recombination"/>
    <property type="evidence" value="ECO:0007669"/>
    <property type="project" value="InterPro"/>
</dbReference>
<dbReference type="SUPFAM" id="SSF52540">
    <property type="entry name" value="P-loop containing nucleoside triphosphate hydrolases"/>
    <property type="match status" value="1"/>
</dbReference>
<evidence type="ECO:0000256" key="4">
    <source>
        <dbReference type="ARBA" id="ARBA00022840"/>
    </source>
</evidence>
<evidence type="ECO:0000256" key="9">
    <source>
        <dbReference type="RuleBase" id="RU003422"/>
    </source>
</evidence>
<dbReference type="PANTHER" id="PTHR22942:SF39">
    <property type="entry name" value="DNA REPAIR PROTEIN RAD51 HOMOLOG 1"/>
    <property type="match status" value="1"/>
</dbReference>
<evidence type="ECO:0000256" key="5">
    <source>
        <dbReference type="ARBA" id="ARBA00023125"/>
    </source>
</evidence>
<dbReference type="GO" id="GO:0006312">
    <property type="term" value="P:mitotic recombination"/>
    <property type="evidence" value="ECO:0007669"/>
    <property type="project" value="TreeGrafter"/>
</dbReference>
<evidence type="ECO:0000256" key="1">
    <source>
        <dbReference type="ARBA" id="ARBA00004123"/>
    </source>
</evidence>
<dbReference type="GO" id="GO:0000150">
    <property type="term" value="F:DNA strand exchange activity"/>
    <property type="evidence" value="ECO:0007669"/>
    <property type="project" value="InterPro"/>
</dbReference>
<keyword evidence="5" id="KW-0238">DNA-binding</keyword>
<dbReference type="OMA" id="ANPMKPV"/>
<dbReference type="Pfam" id="PF08423">
    <property type="entry name" value="Rad51"/>
    <property type="match status" value="1"/>
</dbReference>
<evidence type="ECO:0000256" key="2">
    <source>
        <dbReference type="ARBA" id="ARBA00008897"/>
    </source>
</evidence>
<dbReference type="GO" id="GO:0140664">
    <property type="term" value="F:ATP-dependent DNA damage sensor activity"/>
    <property type="evidence" value="ECO:0007669"/>
    <property type="project" value="InterPro"/>
</dbReference>
<dbReference type="InterPro" id="IPR011940">
    <property type="entry name" value="Dmc1"/>
</dbReference>
<dbReference type="Proteomes" id="UP000008974">
    <property type="component" value="Unassembled WGS sequence"/>
</dbReference>
<organism evidence="12 13">
    <name type="scientific">Giardia intestinalis (strain P15)</name>
    <name type="common">Giardia lamblia</name>
    <dbReference type="NCBI Taxonomy" id="658858"/>
    <lineage>
        <taxon>Eukaryota</taxon>
        <taxon>Metamonada</taxon>
        <taxon>Diplomonadida</taxon>
        <taxon>Hexamitidae</taxon>
        <taxon>Giardiinae</taxon>
        <taxon>Giardia</taxon>
    </lineage>
</organism>
<name>E1F5M2_GIAIA</name>
<dbReference type="Pfam" id="PF14520">
    <property type="entry name" value="HHH_5"/>
    <property type="match status" value="1"/>
</dbReference>
<dbReference type="GO" id="GO:0000794">
    <property type="term" value="C:condensed nuclear chromosome"/>
    <property type="evidence" value="ECO:0007669"/>
    <property type="project" value="TreeGrafter"/>
</dbReference>
<keyword evidence="8" id="KW-0131">Cell cycle</keyword>
<proteinExistence type="inferred from homology"/>
<dbReference type="FunFam" id="3.40.50.300:FF:000239">
    <property type="entry name" value="Meiotic recombination protein DMC1"/>
    <property type="match status" value="1"/>
</dbReference>
<evidence type="ECO:0000256" key="8">
    <source>
        <dbReference type="ARBA" id="ARBA00023306"/>
    </source>
</evidence>
<dbReference type="STRING" id="658858.E1F5M2"/>
<dbReference type="Gene3D" id="3.40.50.300">
    <property type="entry name" value="P-loop containing nucleotide triphosphate hydrolases"/>
    <property type="match status" value="1"/>
</dbReference>
<evidence type="ECO:0000313" key="13">
    <source>
        <dbReference type="Proteomes" id="UP000008974"/>
    </source>
</evidence>
<dbReference type="SMART" id="SM00382">
    <property type="entry name" value="AAA"/>
    <property type="match status" value="1"/>
</dbReference>
<evidence type="ECO:0000259" key="11">
    <source>
        <dbReference type="PROSITE" id="PS50163"/>
    </source>
</evidence>
<dbReference type="PROSITE" id="PS50163">
    <property type="entry name" value="RECA_3"/>
    <property type="match status" value="1"/>
</dbReference>
<dbReference type="AlphaFoldDB" id="E1F5M2"/>
<comment type="caution">
    <text evidence="12">The sequence shown here is derived from an EMBL/GenBank/DDBJ whole genome shotgun (WGS) entry which is preliminary data.</text>
</comment>
<feature type="domain" description="RecA family profile 1" evidence="10">
    <location>
        <begin position="154"/>
        <end position="319"/>
    </location>
</feature>
<evidence type="ECO:0000259" key="10">
    <source>
        <dbReference type="PROSITE" id="PS50162"/>
    </source>
</evidence>
<dbReference type="GO" id="GO:0003690">
    <property type="term" value="F:double-stranded DNA binding"/>
    <property type="evidence" value="ECO:0007669"/>
    <property type="project" value="TreeGrafter"/>
</dbReference>
<dbReference type="InterPro" id="IPR003593">
    <property type="entry name" value="AAA+_ATPase"/>
</dbReference>
<reference evidence="12 13" key="1">
    <citation type="journal article" date="2010" name="BMC Genomics">
        <title>Genome analysis and comparative genomics of a Giardia intestinalis assemblage E isolate.</title>
        <authorList>
            <person name="Jerlstrom-Hultqvist J."/>
            <person name="Franzen O."/>
            <person name="Ankarklev J."/>
            <person name="Xu F."/>
            <person name="Nohynkova E."/>
            <person name="Andersson J.O."/>
            <person name="Svard S.G."/>
            <person name="Andersson B."/>
        </authorList>
    </citation>
    <scope>NUCLEOTIDE SEQUENCE [LARGE SCALE GENOMIC DNA]</scope>
    <source>
        <strain evidence="12 13">P15</strain>
    </source>
</reference>
<comment type="subcellular location">
    <subcellularLocation>
        <location evidence="1">Nucleus</location>
    </subcellularLocation>
</comment>
<keyword evidence="6" id="KW-0539">Nucleus</keyword>
<dbReference type="GO" id="GO:0042148">
    <property type="term" value="P:DNA strand invasion"/>
    <property type="evidence" value="ECO:0007669"/>
    <property type="project" value="TreeGrafter"/>
</dbReference>
<gene>
    <name evidence="12" type="ORF">GLP15_4455</name>
</gene>
<dbReference type="GO" id="GO:0070192">
    <property type="term" value="P:chromosome organization involved in meiotic cell cycle"/>
    <property type="evidence" value="ECO:0007669"/>
    <property type="project" value="TreeGrafter"/>
</dbReference>
<evidence type="ECO:0000256" key="6">
    <source>
        <dbReference type="ARBA" id="ARBA00023242"/>
    </source>
</evidence>
<dbReference type="FunFam" id="1.10.150.20:FF:000075">
    <property type="entry name" value="Meiotic recombination protein DMC1"/>
    <property type="match status" value="1"/>
</dbReference>